<comment type="caution">
    <text evidence="1">The sequence shown here is derived from an EMBL/GenBank/DDBJ whole genome shotgun (WGS) entry which is preliminary data.</text>
</comment>
<dbReference type="Proteomes" id="UP000467840">
    <property type="component" value="Chromosome 14"/>
</dbReference>
<accession>A0A6A6MIJ6</accession>
<gene>
    <name evidence="1" type="ORF">GH714_026974</name>
</gene>
<keyword evidence="2" id="KW-1185">Reference proteome</keyword>
<organism evidence="1 2">
    <name type="scientific">Hevea brasiliensis</name>
    <name type="common">Para rubber tree</name>
    <name type="synonym">Siphonia brasiliensis</name>
    <dbReference type="NCBI Taxonomy" id="3981"/>
    <lineage>
        <taxon>Eukaryota</taxon>
        <taxon>Viridiplantae</taxon>
        <taxon>Streptophyta</taxon>
        <taxon>Embryophyta</taxon>
        <taxon>Tracheophyta</taxon>
        <taxon>Spermatophyta</taxon>
        <taxon>Magnoliopsida</taxon>
        <taxon>eudicotyledons</taxon>
        <taxon>Gunneridae</taxon>
        <taxon>Pentapetalae</taxon>
        <taxon>rosids</taxon>
        <taxon>fabids</taxon>
        <taxon>Malpighiales</taxon>
        <taxon>Euphorbiaceae</taxon>
        <taxon>Crotonoideae</taxon>
        <taxon>Micrandreae</taxon>
        <taxon>Hevea</taxon>
    </lineage>
</organism>
<proteinExistence type="predicted"/>
<dbReference type="EMBL" id="JAAGAX010000006">
    <property type="protein sequence ID" value="KAF2311839.1"/>
    <property type="molecule type" value="Genomic_DNA"/>
</dbReference>
<name>A0A6A6MIJ6_HEVBR</name>
<sequence>MSSPLHRKDVKKLIIKKSLQYVYDEDSKEEDVYYSHDYPRHWQQGDYGRRVVHGYDRRENKDFQLKVDIPNFNGSLNIEKFLDWIADVKRFFDYMETALERRVKVVACRLKGGASAWWERLQLEQLGANHLG</sequence>
<protein>
    <recommendedName>
        <fullName evidence="3">Retrotransposon gag domain-containing protein</fullName>
    </recommendedName>
</protein>
<evidence type="ECO:0000313" key="1">
    <source>
        <dbReference type="EMBL" id="KAF2311839.1"/>
    </source>
</evidence>
<dbReference type="AlphaFoldDB" id="A0A6A6MIJ6"/>
<evidence type="ECO:0008006" key="3">
    <source>
        <dbReference type="Google" id="ProtNLM"/>
    </source>
</evidence>
<evidence type="ECO:0000313" key="2">
    <source>
        <dbReference type="Proteomes" id="UP000467840"/>
    </source>
</evidence>
<reference evidence="1 2" key="1">
    <citation type="journal article" date="2020" name="Mol. Plant">
        <title>The Chromosome-Based Rubber Tree Genome Provides New Insights into Spurge Genome Evolution and Rubber Biosynthesis.</title>
        <authorList>
            <person name="Liu J."/>
            <person name="Shi C."/>
            <person name="Shi C.C."/>
            <person name="Li W."/>
            <person name="Zhang Q.J."/>
            <person name="Zhang Y."/>
            <person name="Li K."/>
            <person name="Lu H.F."/>
            <person name="Shi C."/>
            <person name="Zhu S.T."/>
            <person name="Xiao Z.Y."/>
            <person name="Nan H."/>
            <person name="Yue Y."/>
            <person name="Zhu X.G."/>
            <person name="Wu Y."/>
            <person name="Hong X.N."/>
            <person name="Fan G.Y."/>
            <person name="Tong Y."/>
            <person name="Zhang D."/>
            <person name="Mao C.L."/>
            <person name="Liu Y.L."/>
            <person name="Hao S.J."/>
            <person name="Liu W.Q."/>
            <person name="Lv M.Q."/>
            <person name="Zhang H.B."/>
            <person name="Liu Y."/>
            <person name="Hu-Tang G.R."/>
            <person name="Wang J.P."/>
            <person name="Wang J.H."/>
            <person name="Sun Y.H."/>
            <person name="Ni S.B."/>
            <person name="Chen W.B."/>
            <person name="Zhang X.C."/>
            <person name="Jiao Y.N."/>
            <person name="Eichler E.E."/>
            <person name="Li G.H."/>
            <person name="Liu X."/>
            <person name="Gao L.Z."/>
        </authorList>
    </citation>
    <scope>NUCLEOTIDE SEQUENCE [LARGE SCALE GENOMIC DNA]</scope>
    <source>
        <strain evidence="2">cv. GT1</strain>
        <tissue evidence="1">Leaf</tissue>
    </source>
</reference>